<evidence type="ECO:0000313" key="8">
    <source>
        <dbReference type="Proteomes" id="UP001445335"/>
    </source>
</evidence>
<dbReference type="Gene3D" id="1.20.1740.10">
    <property type="entry name" value="Amino acid/polyamine transporter I"/>
    <property type="match status" value="1"/>
</dbReference>
<keyword evidence="3 6" id="KW-0812">Transmembrane</keyword>
<dbReference type="EMBL" id="JALJOU010000081">
    <property type="protein sequence ID" value="KAK9823007.1"/>
    <property type="molecule type" value="Genomic_DNA"/>
</dbReference>
<reference evidence="7 8" key="1">
    <citation type="journal article" date="2024" name="Nat. Commun.">
        <title>Phylogenomics reveals the evolutionary origins of lichenization in chlorophyte algae.</title>
        <authorList>
            <person name="Puginier C."/>
            <person name="Libourel C."/>
            <person name="Otte J."/>
            <person name="Skaloud P."/>
            <person name="Haon M."/>
            <person name="Grisel S."/>
            <person name="Petersen M."/>
            <person name="Berrin J.G."/>
            <person name="Delaux P.M."/>
            <person name="Dal Grande F."/>
            <person name="Keller J."/>
        </authorList>
    </citation>
    <scope>NUCLEOTIDE SEQUENCE [LARGE SCALE GENOMIC DNA]</scope>
    <source>
        <strain evidence="7 8">SAG 245.80</strain>
    </source>
</reference>
<feature type="transmembrane region" description="Helical" evidence="6">
    <location>
        <begin position="143"/>
        <end position="161"/>
    </location>
</feature>
<keyword evidence="8" id="KW-1185">Reference proteome</keyword>
<feature type="transmembrane region" description="Helical" evidence="6">
    <location>
        <begin position="238"/>
        <end position="262"/>
    </location>
</feature>
<dbReference type="AlphaFoldDB" id="A0AAW1QPJ0"/>
<evidence type="ECO:0000256" key="3">
    <source>
        <dbReference type="ARBA" id="ARBA00022692"/>
    </source>
</evidence>
<accession>A0AAW1QPJ0</accession>
<feature type="transmembrane region" description="Helical" evidence="6">
    <location>
        <begin position="395"/>
        <end position="415"/>
    </location>
</feature>
<keyword evidence="5 6" id="KW-0472">Membrane</keyword>
<feature type="transmembrane region" description="Helical" evidence="6">
    <location>
        <begin position="282"/>
        <end position="304"/>
    </location>
</feature>
<evidence type="ECO:0000256" key="5">
    <source>
        <dbReference type="ARBA" id="ARBA00023136"/>
    </source>
</evidence>
<comment type="caution">
    <text evidence="7">The sequence shown here is derived from an EMBL/GenBank/DDBJ whole genome shotgun (WGS) entry which is preliminary data.</text>
</comment>
<gene>
    <name evidence="7" type="ORF">WJX81_005796</name>
</gene>
<sequence length="584" mass="63172">MEESARHQSVNELKKVLGPALLTVICLGQIIGSGIFVLTGTAAHDYAGPAVVLSYCVSAIMAFVSAMTFVEMAVDYPLAGSSFNYTLAVMGEFPAWVTITAIVVDAILAGGVVARAWSGYLAVLCGRNSSFFIINSHGTQLDFVAFGVTMFITAIVAYGTKESATFNFIFKGTNILLIVLILCLSFPHANKQNWADFWHFGDAGVFGAAAVVVFAYNGYNAACNMAEEARNPKRDLPIAIIGSLTLATTLYVLMAIAITLMVPFYQIDVLAPFSAAFTKIPGWGWCQYLVSVGAVFGIGTVLLIQIMTITREFLVMARHNLIPSWFAYVNGFTGTPLRITLIFGTIKAILALCLPLKELASLVNFGYLFVAFMVASSVLIRRYHQRGITHSGPTIIRWALIVLFSIGFAASYKAWPHAKPLKWVALLVFAIAIIATCTSFYLMKQVYTPAGFKIYGVPYVCGFAIFGAFFLIASLGSEAVSRFFIVLIVISFLYLVYGVHAAESHDNDLDGARIERERQAADMKVGALEMGKGDAGKGAGANGSAAAIEDAKFGAHHDHMPGYHAPHEDVRMVDTPYAHIPNKV</sequence>
<feature type="transmembrane region" description="Helical" evidence="6">
    <location>
        <begin position="93"/>
        <end position="113"/>
    </location>
</feature>
<feature type="transmembrane region" description="Helical" evidence="6">
    <location>
        <begin position="20"/>
        <end position="38"/>
    </location>
</feature>
<evidence type="ECO:0000256" key="6">
    <source>
        <dbReference type="SAM" id="Phobius"/>
    </source>
</evidence>
<comment type="similarity">
    <text evidence="2">Belongs to the amino acid-polyamine-organocation (APC) superfamily. Cationic amino acid transporter (CAT) (TC 2.A.3.3) family.</text>
</comment>
<evidence type="ECO:0000256" key="1">
    <source>
        <dbReference type="ARBA" id="ARBA00004141"/>
    </source>
</evidence>
<feature type="transmembrane region" description="Helical" evidence="6">
    <location>
        <begin position="362"/>
        <end position="383"/>
    </location>
</feature>
<keyword evidence="4 6" id="KW-1133">Transmembrane helix</keyword>
<feature type="transmembrane region" description="Helical" evidence="6">
    <location>
        <begin position="50"/>
        <end position="73"/>
    </location>
</feature>
<dbReference type="InterPro" id="IPR002293">
    <property type="entry name" value="AA/rel_permease1"/>
</dbReference>
<dbReference type="GO" id="GO:0015171">
    <property type="term" value="F:amino acid transmembrane transporter activity"/>
    <property type="evidence" value="ECO:0007669"/>
    <property type="project" value="TreeGrafter"/>
</dbReference>
<feature type="transmembrane region" description="Helical" evidence="6">
    <location>
        <begin position="168"/>
        <end position="187"/>
    </location>
</feature>
<comment type="subcellular location">
    <subcellularLocation>
        <location evidence="1">Membrane</location>
        <topology evidence="1">Multi-pass membrane protein</topology>
    </subcellularLocation>
</comment>
<evidence type="ECO:0000256" key="2">
    <source>
        <dbReference type="ARBA" id="ARBA00008572"/>
    </source>
</evidence>
<dbReference type="Proteomes" id="UP001445335">
    <property type="component" value="Unassembled WGS sequence"/>
</dbReference>
<feature type="transmembrane region" description="Helical" evidence="6">
    <location>
        <begin position="479"/>
        <end position="497"/>
    </location>
</feature>
<feature type="transmembrane region" description="Helical" evidence="6">
    <location>
        <begin position="199"/>
        <end position="217"/>
    </location>
</feature>
<feature type="transmembrane region" description="Helical" evidence="6">
    <location>
        <begin position="325"/>
        <end position="350"/>
    </location>
</feature>
<name>A0AAW1QPJ0_9CHLO</name>
<dbReference type="Pfam" id="PF13520">
    <property type="entry name" value="AA_permease_2"/>
    <property type="match status" value="1"/>
</dbReference>
<evidence type="ECO:0000313" key="7">
    <source>
        <dbReference type="EMBL" id="KAK9823007.1"/>
    </source>
</evidence>
<feature type="transmembrane region" description="Helical" evidence="6">
    <location>
        <begin position="421"/>
        <end position="442"/>
    </location>
</feature>
<organism evidence="7 8">
    <name type="scientific">Elliptochloris bilobata</name>
    <dbReference type="NCBI Taxonomy" id="381761"/>
    <lineage>
        <taxon>Eukaryota</taxon>
        <taxon>Viridiplantae</taxon>
        <taxon>Chlorophyta</taxon>
        <taxon>core chlorophytes</taxon>
        <taxon>Trebouxiophyceae</taxon>
        <taxon>Trebouxiophyceae incertae sedis</taxon>
        <taxon>Elliptochloris clade</taxon>
        <taxon>Elliptochloris</taxon>
    </lineage>
</organism>
<proteinExistence type="inferred from homology"/>
<dbReference type="GO" id="GO:0005886">
    <property type="term" value="C:plasma membrane"/>
    <property type="evidence" value="ECO:0007669"/>
    <property type="project" value="TreeGrafter"/>
</dbReference>
<dbReference type="PANTHER" id="PTHR43243:SF41">
    <property type="entry name" value="CATIONIC AMINO ACID TRANSPORTER 7, CHLOROPLASTIC"/>
    <property type="match status" value="1"/>
</dbReference>
<dbReference type="PANTHER" id="PTHR43243">
    <property type="entry name" value="INNER MEMBRANE TRANSPORTER YGJI-RELATED"/>
    <property type="match status" value="1"/>
</dbReference>
<evidence type="ECO:0008006" key="9">
    <source>
        <dbReference type="Google" id="ProtNLM"/>
    </source>
</evidence>
<protein>
    <recommendedName>
        <fullName evidence="9">Cationic amino acid transporter</fullName>
    </recommendedName>
</protein>
<evidence type="ECO:0000256" key="4">
    <source>
        <dbReference type="ARBA" id="ARBA00022989"/>
    </source>
</evidence>
<feature type="transmembrane region" description="Helical" evidence="6">
    <location>
        <begin position="454"/>
        <end position="473"/>
    </location>
</feature>